<proteinExistence type="inferred from homology"/>
<dbReference type="CDD" id="cd06582">
    <property type="entry name" value="TM_PBP1_LivH_like"/>
    <property type="match status" value="1"/>
</dbReference>
<evidence type="ECO:0000256" key="2">
    <source>
        <dbReference type="ARBA" id="ARBA00022448"/>
    </source>
</evidence>
<gene>
    <name evidence="11" type="ORF">KEU06_14465</name>
</gene>
<keyword evidence="3" id="KW-1003">Cell membrane</keyword>
<dbReference type="GO" id="GO:0005304">
    <property type="term" value="F:L-valine transmembrane transporter activity"/>
    <property type="evidence" value="ECO:0007669"/>
    <property type="project" value="TreeGrafter"/>
</dbReference>
<feature type="transmembrane region" description="Helical" evidence="10">
    <location>
        <begin position="6"/>
        <end position="34"/>
    </location>
</feature>
<feature type="transmembrane region" description="Helical" evidence="10">
    <location>
        <begin position="143"/>
        <end position="165"/>
    </location>
</feature>
<evidence type="ECO:0000313" key="11">
    <source>
        <dbReference type="EMBL" id="MBS3649812.1"/>
    </source>
</evidence>
<keyword evidence="4" id="KW-0997">Cell inner membrane</keyword>
<keyword evidence="5 10" id="KW-0812">Transmembrane</keyword>
<dbReference type="AlphaFoldDB" id="A0A942E7E7"/>
<organism evidence="11 12">
    <name type="scientific">Pseudaminobacter soli</name>
    <name type="common">ex Zhang et al. 2022</name>
    <dbReference type="NCBI Taxonomy" id="2831468"/>
    <lineage>
        <taxon>Bacteria</taxon>
        <taxon>Pseudomonadati</taxon>
        <taxon>Pseudomonadota</taxon>
        <taxon>Alphaproteobacteria</taxon>
        <taxon>Hyphomicrobiales</taxon>
        <taxon>Phyllobacteriaceae</taxon>
        <taxon>Pseudaminobacter</taxon>
    </lineage>
</organism>
<evidence type="ECO:0000313" key="12">
    <source>
        <dbReference type="Proteomes" id="UP000680348"/>
    </source>
</evidence>
<dbReference type="GO" id="GO:0042941">
    <property type="term" value="P:D-alanine transmembrane transport"/>
    <property type="evidence" value="ECO:0007669"/>
    <property type="project" value="TreeGrafter"/>
</dbReference>
<evidence type="ECO:0000256" key="5">
    <source>
        <dbReference type="ARBA" id="ARBA00022692"/>
    </source>
</evidence>
<dbReference type="GO" id="GO:1903806">
    <property type="term" value="P:L-isoleucine import across plasma membrane"/>
    <property type="evidence" value="ECO:0007669"/>
    <property type="project" value="TreeGrafter"/>
</dbReference>
<dbReference type="GO" id="GO:0015808">
    <property type="term" value="P:L-alanine transport"/>
    <property type="evidence" value="ECO:0007669"/>
    <property type="project" value="TreeGrafter"/>
</dbReference>
<evidence type="ECO:0000256" key="3">
    <source>
        <dbReference type="ARBA" id="ARBA00022475"/>
    </source>
</evidence>
<sequence>MDWINITNAAINGIVLGLLLALPALAVTLVFGIARFPHAAVGDYMTFGAYTAILVQSFMSASLVAAALIASAATAFLSLFFYAWVFRSLSQRSPVSSLIASIGVAFAVRSVITFFAGQSQYVIEAPLVRAWNFSGVRILPTDLYVAATAVLALAAVFFMLHFTAFGRRMRAVADNPELAAASGIRVREVMITLSVIVGAFCGLGGMLMGFKAVVLPELGWELILPIFASVILGGIGSPVGAVCGMILFGISQEIASLYVGASYKLVLAFVVLLLVLLIRPQGMFGKIIAVR</sequence>
<feature type="transmembrane region" description="Helical" evidence="10">
    <location>
        <begin position="65"/>
        <end position="86"/>
    </location>
</feature>
<dbReference type="GO" id="GO:0015188">
    <property type="term" value="F:L-isoleucine transmembrane transporter activity"/>
    <property type="evidence" value="ECO:0007669"/>
    <property type="project" value="TreeGrafter"/>
</dbReference>
<dbReference type="GO" id="GO:0005886">
    <property type="term" value="C:plasma membrane"/>
    <property type="evidence" value="ECO:0007669"/>
    <property type="project" value="UniProtKB-SubCell"/>
</dbReference>
<dbReference type="GO" id="GO:0015192">
    <property type="term" value="F:L-phenylalanine transmembrane transporter activity"/>
    <property type="evidence" value="ECO:0007669"/>
    <property type="project" value="TreeGrafter"/>
</dbReference>
<feature type="transmembrane region" description="Helical" evidence="10">
    <location>
        <begin position="257"/>
        <end position="278"/>
    </location>
</feature>
<dbReference type="Proteomes" id="UP000680348">
    <property type="component" value="Unassembled WGS sequence"/>
</dbReference>
<dbReference type="InterPro" id="IPR052157">
    <property type="entry name" value="BCAA_transport_permease"/>
</dbReference>
<keyword evidence="2" id="KW-0813">Transport</keyword>
<evidence type="ECO:0000256" key="8">
    <source>
        <dbReference type="ARBA" id="ARBA00023136"/>
    </source>
</evidence>
<evidence type="ECO:0000256" key="4">
    <source>
        <dbReference type="ARBA" id="ARBA00022519"/>
    </source>
</evidence>
<feature type="transmembrane region" description="Helical" evidence="10">
    <location>
        <begin position="222"/>
        <end position="250"/>
    </location>
</feature>
<dbReference type="InterPro" id="IPR001851">
    <property type="entry name" value="ABC_transp_permease"/>
</dbReference>
<dbReference type="Pfam" id="PF02653">
    <property type="entry name" value="BPD_transp_2"/>
    <property type="match status" value="1"/>
</dbReference>
<keyword evidence="8 10" id="KW-0472">Membrane</keyword>
<accession>A0A942E7E7</accession>
<dbReference type="GO" id="GO:0015190">
    <property type="term" value="F:L-leucine transmembrane transporter activity"/>
    <property type="evidence" value="ECO:0007669"/>
    <property type="project" value="TreeGrafter"/>
</dbReference>
<evidence type="ECO:0000256" key="1">
    <source>
        <dbReference type="ARBA" id="ARBA00004651"/>
    </source>
</evidence>
<keyword evidence="12" id="KW-1185">Reference proteome</keyword>
<dbReference type="PANTHER" id="PTHR11795:SF371">
    <property type="entry name" value="HIGH-AFFINITY BRANCHED-CHAIN AMINO ACID TRANSPORT SYSTEM PERMEASE PROTEIN LIVH"/>
    <property type="match status" value="1"/>
</dbReference>
<protein>
    <submittedName>
        <fullName evidence="11">Branched-chain amino acid ABC transporter permease</fullName>
    </submittedName>
</protein>
<dbReference type="EMBL" id="JAGWCR010000007">
    <property type="protein sequence ID" value="MBS3649812.1"/>
    <property type="molecule type" value="Genomic_DNA"/>
</dbReference>
<name>A0A942E7E7_9HYPH</name>
<evidence type="ECO:0000256" key="9">
    <source>
        <dbReference type="ARBA" id="ARBA00037998"/>
    </source>
</evidence>
<evidence type="ECO:0000256" key="6">
    <source>
        <dbReference type="ARBA" id="ARBA00022970"/>
    </source>
</evidence>
<evidence type="ECO:0000256" key="7">
    <source>
        <dbReference type="ARBA" id="ARBA00022989"/>
    </source>
</evidence>
<comment type="subcellular location">
    <subcellularLocation>
        <location evidence="1">Cell membrane</location>
        <topology evidence="1">Multi-pass membrane protein</topology>
    </subcellularLocation>
</comment>
<keyword evidence="6" id="KW-0029">Amino-acid transport</keyword>
<dbReference type="RefSeq" id="WP_188255371.1">
    <property type="nucleotide sequence ID" value="NZ_JABVCF010000007.1"/>
</dbReference>
<feature type="transmembrane region" description="Helical" evidence="10">
    <location>
        <begin position="186"/>
        <end position="210"/>
    </location>
</feature>
<reference evidence="11" key="1">
    <citation type="submission" date="2021-04" db="EMBL/GenBank/DDBJ databases">
        <title>Pseudaminobacter soli sp. nov., isolated from paddy soil contaminated by heavy metals.</title>
        <authorList>
            <person name="Zhang K."/>
        </authorList>
    </citation>
    <scope>NUCLEOTIDE SEQUENCE</scope>
    <source>
        <strain evidence="11">19-2017</strain>
    </source>
</reference>
<dbReference type="PANTHER" id="PTHR11795">
    <property type="entry name" value="BRANCHED-CHAIN AMINO ACID TRANSPORT SYSTEM PERMEASE PROTEIN LIVH"/>
    <property type="match status" value="1"/>
</dbReference>
<keyword evidence="7 10" id="KW-1133">Transmembrane helix</keyword>
<comment type="caution">
    <text evidence="11">The sequence shown here is derived from an EMBL/GenBank/DDBJ whole genome shotgun (WGS) entry which is preliminary data.</text>
</comment>
<comment type="similarity">
    <text evidence="9">Belongs to the binding-protein-dependent transport system permease family. LivHM subfamily.</text>
</comment>
<feature type="transmembrane region" description="Helical" evidence="10">
    <location>
        <begin position="98"/>
        <end position="123"/>
    </location>
</feature>
<evidence type="ECO:0000256" key="10">
    <source>
        <dbReference type="SAM" id="Phobius"/>
    </source>
</evidence>